<evidence type="ECO:0000313" key="1">
    <source>
        <dbReference type="EMBL" id="UJO19230.1"/>
    </source>
</evidence>
<accession>A0A9Q8PB72</accession>
<reference evidence="1" key="2">
    <citation type="journal article" date="2022" name="Microb. Genom.">
        <title>A chromosome-scale genome assembly of the tomato pathogen Cladosporium fulvum reveals a compartmentalized genome architecture and the presence of a dispensable chromosome.</title>
        <authorList>
            <person name="Zaccaron A.Z."/>
            <person name="Chen L.H."/>
            <person name="Samaras A."/>
            <person name="Stergiopoulos I."/>
        </authorList>
    </citation>
    <scope>NUCLEOTIDE SEQUENCE</scope>
    <source>
        <strain evidence="1">Race5_Kim</strain>
    </source>
</reference>
<dbReference type="RefSeq" id="XP_047763596.1">
    <property type="nucleotide sequence ID" value="XM_047906059.1"/>
</dbReference>
<name>A0A9Q8PB72_PASFU</name>
<protein>
    <submittedName>
        <fullName evidence="1">Uncharacterized protein</fullName>
    </submittedName>
</protein>
<keyword evidence="2" id="KW-1185">Reference proteome</keyword>
<dbReference type="Proteomes" id="UP000756132">
    <property type="component" value="Chromosome 6"/>
</dbReference>
<dbReference type="KEGG" id="ffu:CLAFUR5_06911"/>
<proteinExistence type="predicted"/>
<reference evidence="1" key="1">
    <citation type="submission" date="2021-12" db="EMBL/GenBank/DDBJ databases">
        <authorList>
            <person name="Zaccaron A."/>
            <person name="Stergiopoulos I."/>
        </authorList>
    </citation>
    <scope>NUCLEOTIDE SEQUENCE</scope>
    <source>
        <strain evidence="1">Race5_Kim</strain>
    </source>
</reference>
<gene>
    <name evidence="1" type="ORF">CLAFUR5_06911</name>
</gene>
<sequence length="93" mass="10317">MIFIYDDLEIHASVECEAGKLGNAEYCDGATRVRGVHVNELDCLEAFARVVSKCNRPGAKIERGGIEADKCLVWRMDMAKLGGKHQAARHEEL</sequence>
<dbReference type="AlphaFoldDB" id="A0A9Q8PB72"/>
<organism evidence="1 2">
    <name type="scientific">Passalora fulva</name>
    <name type="common">Tomato leaf mold</name>
    <name type="synonym">Cladosporium fulvum</name>
    <dbReference type="NCBI Taxonomy" id="5499"/>
    <lineage>
        <taxon>Eukaryota</taxon>
        <taxon>Fungi</taxon>
        <taxon>Dikarya</taxon>
        <taxon>Ascomycota</taxon>
        <taxon>Pezizomycotina</taxon>
        <taxon>Dothideomycetes</taxon>
        <taxon>Dothideomycetidae</taxon>
        <taxon>Mycosphaerellales</taxon>
        <taxon>Mycosphaerellaceae</taxon>
        <taxon>Fulvia</taxon>
    </lineage>
</organism>
<dbReference type="GeneID" id="71986789"/>
<dbReference type="EMBL" id="CP090168">
    <property type="protein sequence ID" value="UJO19230.1"/>
    <property type="molecule type" value="Genomic_DNA"/>
</dbReference>
<evidence type="ECO:0000313" key="2">
    <source>
        <dbReference type="Proteomes" id="UP000756132"/>
    </source>
</evidence>